<dbReference type="InterPro" id="IPR012875">
    <property type="entry name" value="SDHF4"/>
</dbReference>
<name>A0A546XCX3_RHIRH</name>
<comment type="similarity">
    <text evidence="1">Belongs to the SDHAF4 family.</text>
</comment>
<comment type="caution">
    <text evidence="4">The sequence shown here is derived from an EMBL/GenBank/DDBJ whole genome shotgun (WGS) entry which is preliminary data.</text>
</comment>
<dbReference type="RefSeq" id="WP_142842141.1">
    <property type="nucleotide sequence ID" value="NZ_JAPZAC010000006.1"/>
</dbReference>
<proteinExistence type="inferred from homology"/>
<reference evidence="3 6" key="1">
    <citation type="submission" date="2018-08" db="EMBL/GenBank/DDBJ databases">
        <title>Crown Gall in kiwifruit.</title>
        <authorList>
            <person name="Visnovsky S.B."/>
            <person name="Pitman A.R."/>
        </authorList>
    </citation>
    <scope>NUCLEOTIDE SEQUENCE [LARGE SCALE GENOMIC DNA]</scope>
    <source>
        <strain evidence="3 6">SBV_302_78_2</strain>
    </source>
</reference>
<dbReference type="Proteomes" id="UP000473658">
    <property type="component" value="Unassembled WGS sequence"/>
</dbReference>
<evidence type="ECO:0000313" key="5">
    <source>
        <dbReference type="Proteomes" id="UP000315434"/>
    </source>
</evidence>
<gene>
    <name evidence="3" type="ORF">DXM27_17800</name>
    <name evidence="4" type="ORF">EXN68_17805</name>
</gene>
<feature type="compositionally biased region" description="Basic and acidic residues" evidence="2">
    <location>
        <begin position="22"/>
        <end position="34"/>
    </location>
</feature>
<evidence type="ECO:0000313" key="6">
    <source>
        <dbReference type="Proteomes" id="UP000473658"/>
    </source>
</evidence>
<evidence type="ECO:0000313" key="3">
    <source>
        <dbReference type="EMBL" id="KAA3499877.1"/>
    </source>
</evidence>
<organism evidence="4 5">
    <name type="scientific">Rhizobium rhizogenes</name>
    <name type="common">Agrobacterium rhizogenes</name>
    <dbReference type="NCBI Taxonomy" id="359"/>
    <lineage>
        <taxon>Bacteria</taxon>
        <taxon>Pseudomonadati</taxon>
        <taxon>Pseudomonadota</taxon>
        <taxon>Alphaproteobacteria</taxon>
        <taxon>Hyphomicrobiales</taxon>
        <taxon>Rhizobiaceae</taxon>
        <taxon>Rhizobium/Agrobacterium group</taxon>
        <taxon>Rhizobium</taxon>
    </lineage>
</organism>
<feature type="region of interest" description="Disordered" evidence="2">
    <location>
        <begin position="1"/>
        <end position="54"/>
    </location>
</feature>
<dbReference type="Pfam" id="PF07896">
    <property type="entry name" value="DUF1674"/>
    <property type="match status" value="1"/>
</dbReference>
<dbReference type="AlphaFoldDB" id="A0A546XCX3"/>
<dbReference type="EMBL" id="QRFF01000005">
    <property type="protein sequence ID" value="KAA3499877.1"/>
    <property type="molecule type" value="Genomic_DNA"/>
</dbReference>
<evidence type="ECO:0000256" key="2">
    <source>
        <dbReference type="SAM" id="MobiDB-lite"/>
    </source>
</evidence>
<reference evidence="4 5" key="2">
    <citation type="journal article" date="2019" name="Appl. Microbiol. Biotechnol.">
        <title>Differential efficiency of wild type rhizogenic strains for rol gene transformation of plants.</title>
        <authorList>
            <person name="Desmet S."/>
            <person name="De Keyser E."/>
            <person name="Van Vaerenbergh J."/>
            <person name="Baeyen S."/>
            <person name="Van Huylenbroeck J."/>
            <person name="Geelen D."/>
            <person name="Dhooghe E."/>
        </authorList>
    </citation>
    <scope>NUCLEOTIDE SEQUENCE [LARGE SCALE GENOMIC DNA]</scope>
    <source>
        <strain evidence="4 5">GBBC3284</strain>
    </source>
</reference>
<evidence type="ECO:0000313" key="4">
    <source>
        <dbReference type="EMBL" id="TRA98606.1"/>
    </source>
</evidence>
<accession>A0A546XCX3</accession>
<sequence>MQDADNDNGAETPRRLSPAAERALKEAEERRRQQADLQLPPETGGRGGAEPVRFGDYEIKGRAIDF</sequence>
<dbReference type="EMBL" id="SGNY01000006">
    <property type="protein sequence ID" value="TRA98606.1"/>
    <property type="molecule type" value="Genomic_DNA"/>
</dbReference>
<dbReference type="Proteomes" id="UP000315434">
    <property type="component" value="Unassembled WGS sequence"/>
</dbReference>
<evidence type="ECO:0000256" key="1">
    <source>
        <dbReference type="ARBA" id="ARBA00005701"/>
    </source>
</evidence>
<protein>
    <submittedName>
        <fullName evidence="4">DUF1674 domain-containing protein</fullName>
    </submittedName>
</protein>